<evidence type="ECO:0000313" key="2">
    <source>
        <dbReference type="Proteomes" id="UP000095657"/>
    </source>
</evidence>
<accession>A0A174NAY9</accession>
<dbReference type="Proteomes" id="UP000095657">
    <property type="component" value="Unassembled WGS sequence"/>
</dbReference>
<gene>
    <name evidence="1" type="ORF">ERS852494_02270</name>
</gene>
<dbReference type="Pfam" id="PF08843">
    <property type="entry name" value="AbiEii"/>
    <property type="match status" value="1"/>
</dbReference>
<organism evidence="1 2">
    <name type="scientific">Bacteroides caccae</name>
    <dbReference type="NCBI Taxonomy" id="47678"/>
    <lineage>
        <taxon>Bacteria</taxon>
        <taxon>Pseudomonadati</taxon>
        <taxon>Bacteroidota</taxon>
        <taxon>Bacteroidia</taxon>
        <taxon>Bacteroidales</taxon>
        <taxon>Bacteroidaceae</taxon>
        <taxon>Bacteroides</taxon>
    </lineage>
</organism>
<dbReference type="STRING" id="47678.ERS852494_02270"/>
<reference evidence="1 2" key="1">
    <citation type="submission" date="2015-09" db="EMBL/GenBank/DDBJ databases">
        <authorList>
            <consortium name="Pathogen Informatics"/>
        </authorList>
    </citation>
    <scope>NUCLEOTIDE SEQUENCE [LARGE SCALE GENOMIC DNA]</scope>
    <source>
        <strain evidence="1 2">2789STDY5834880</strain>
    </source>
</reference>
<evidence type="ECO:0000313" key="1">
    <source>
        <dbReference type="EMBL" id="CUP43728.1"/>
    </source>
</evidence>
<protein>
    <submittedName>
        <fullName evidence="1">Nucleotidyl transferase of uncharacterized function (DUF1814)</fullName>
    </submittedName>
</protein>
<dbReference type="EMBL" id="CZAI01000004">
    <property type="protein sequence ID" value="CUP43728.1"/>
    <property type="molecule type" value="Genomic_DNA"/>
</dbReference>
<proteinExistence type="predicted"/>
<keyword evidence="1" id="KW-0808">Transferase</keyword>
<dbReference type="GO" id="GO:0016740">
    <property type="term" value="F:transferase activity"/>
    <property type="evidence" value="ECO:0007669"/>
    <property type="project" value="UniProtKB-KW"/>
</dbReference>
<dbReference type="RefSeq" id="WP_055171923.1">
    <property type="nucleotide sequence ID" value="NZ_CZAI01000004.1"/>
</dbReference>
<dbReference type="AlphaFoldDB" id="A0A174NAY9"/>
<dbReference type="InterPro" id="IPR014942">
    <property type="entry name" value="AbiEii"/>
</dbReference>
<dbReference type="Gene3D" id="3.10.450.620">
    <property type="entry name" value="JHP933, nucleotidyltransferase-like core domain"/>
    <property type="match status" value="1"/>
</dbReference>
<name>A0A174NAY9_9BACE</name>
<sequence>MNDIYKKQVALLIRIMPSVYRIKDFAVHGGTAINLFHKNMPRYSVDIDLTYIPVQERAESLEAINAHLRTLKSSIEKSIPGIRVIHKPNVWKLQCTLDGATVKIEVNGTKRGIIGETEDRKLCERAEAEFNMTCKARTVSYSQLYGGKIAAALSRQHPRDLFDCKYMETVSFHDVKNGFMLCLLGSDKPVIESLQPNAIDQTEALENQFEGMSDTPFTYADYEEARHNLIQQVNDSLTETDREFLLSFENGEPDWEKCCAGDLSRYPSVKWKLQNIAKLKKSNPRKHKTGVEKLRAFLFPEKG</sequence>